<reference evidence="12 13" key="1">
    <citation type="journal article" date="2009" name="Stand. Genomic Sci.">
        <title>Complete genome sequence of Acidimicrobium ferrooxidans type strain (ICP).</title>
        <authorList>
            <person name="Clum A."/>
            <person name="Nolan M."/>
            <person name="Lang E."/>
            <person name="Glavina Del Rio T."/>
            <person name="Tice H."/>
            <person name="Copeland A."/>
            <person name="Cheng J.F."/>
            <person name="Lucas S."/>
            <person name="Chen F."/>
            <person name="Bruce D."/>
            <person name="Goodwin L."/>
            <person name="Pitluck S."/>
            <person name="Ivanova N."/>
            <person name="Mavrommatis K."/>
            <person name="Mikhailova N."/>
            <person name="Pati A."/>
            <person name="Chen A."/>
            <person name="Palaniappan K."/>
            <person name="Goker M."/>
            <person name="Spring S."/>
            <person name="Land M."/>
            <person name="Hauser L."/>
            <person name="Chang Y.J."/>
            <person name="Jeffries C.C."/>
            <person name="Chain P."/>
            <person name="Bristow J."/>
            <person name="Eisen J.A."/>
            <person name="Markowitz V."/>
            <person name="Hugenholtz P."/>
            <person name="Kyrpides N.C."/>
            <person name="Klenk H.P."/>
            <person name="Lapidus A."/>
        </authorList>
    </citation>
    <scope>NUCLEOTIDE SEQUENCE [LARGE SCALE GENOMIC DNA]</scope>
    <source>
        <strain evidence="13">DSM 10331 / JCM 15462 / NBRC 103882 / ICP</strain>
    </source>
</reference>
<evidence type="ECO:0000259" key="11">
    <source>
        <dbReference type="SMART" id="SM00382"/>
    </source>
</evidence>
<evidence type="ECO:0000256" key="7">
    <source>
        <dbReference type="ARBA" id="ARBA00023204"/>
    </source>
</evidence>
<dbReference type="SUPFAM" id="SSF52540">
    <property type="entry name" value="P-loop containing nucleoside triphosphate hydrolases"/>
    <property type="match status" value="1"/>
</dbReference>
<dbReference type="KEGG" id="afo:Afer_1136"/>
<feature type="coiled-coil region" evidence="10">
    <location>
        <begin position="242"/>
        <end position="269"/>
    </location>
</feature>
<dbReference type="InterPro" id="IPR003395">
    <property type="entry name" value="RecF/RecN/SMC_N"/>
</dbReference>
<keyword evidence="6" id="KW-0067">ATP-binding</keyword>
<dbReference type="InterPro" id="IPR004604">
    <property type="entry name" value="DNA_recomb/repair_RecN"/>
</dbReference>
<dbReference type="Gene3D" id="6.10.140.1090">
    <property type="match status" value="1"/>
</dbReference>
<dbReference type="SMART" id="SM00382">
    <property type="entry name" value="AAA"/>
    <property type="match status" value="1"/>
</dbReference>
<name>C7LZB1_ACIFD</name>
<feature type="coiled-coil region" evidence="10">
    <location>
        <begin position="304"/>
        <end position="338"/>
    </location>
</feature>
<evidence type="ECO:0000256" key="5">
    <source>
        <dbReference type="ARBA" id="ARBA00022763"/>
    </source>
</evidence>
<dbReference type="RefSeq" id="WP_015798555.1">
    <property type="nucleotide sequence ID" value="NC_013124.1"/>
</dbReference>
<dbReference type="AlphaFoldDB" id="C7LZB1"/>
<evidence type="ECO:0000256" key="6">
    <source>
        <dbReference type="ARBA" id="ARBA00022840"/>
    </source>
</evidence>
<evidence type="ECO:0000313" key="13">
    <source>
        <dbReference type="Proteomes" id="UP000000771"/>
    </source>
</evidence>
<keyword evidence="5 9" id="KW-0227">DNA damage</keyword>
<feature type="coiled-coil region" evidence="10">
    <location>
        <begin position="148"/>
        <end position="182"/>
    </location>
</feature>
<evidence type="ECO:0000256" key="9">
    <source>
        <dbReference type="PIRNR" id="PIRNR003128"/>
    </source>
</evidence>
<keyword evidence="13" id="KW-1185">Reference proteome</keyword>
<feature type="domain" description="AAA+ ATPase" evidence="11">
    <location>
        <begin position="21"/>
        <end position="474"/>
    </location>
</feature>
<evidence type="ECO:0000256" key="4">
    <source>
        <dbReference type="ARBA" id="ARBA00022741"/>
    </source>
</evidence>
<comment type="similarity">
    <text evidence="2 9">Belongs to the RecN family.</text>
</comment>
<dbReference type="GO" id="GO:0005524">
    <property type="term" value="F:ATP binding"/>
    <property type="evidence" value="ECO:0007669"/>
    <property type="project" value="UniProtKB-KW"/>
</dbReference>
<dbReference type="OrthoDB" id="9806954at2"/>
<evidence type="ECO:0000256" key="8">
    <source>
        <dbReference type="ARBA" id="ARBA00033408"/>
    </source>
</evidence>
<dbReference type="GO" id="GO:0009432">
    <property type="term" value="P:SOS response"/>
    <property type="evidence" value="ECO:0007669"/>
    <property type="project" value="TreeGrafter"/>
</dbReference>
<dbReference type="PIRSF" id="PIRSF003128">
    <property type="entry name" value="RecN"/>
    <property type="match status" value="1"/>
</dbReference>
<dbReference type="GO" id="GO:0006310">
    <property type="term" value="P:DNA recombination"/>
    <property type="evidence" value="ECO:0007669"/>
    <property type="project" value="InterPro"/>
</dbReference>
<dbReference type="PANTHER" id="PTHR11059:SF0">
    <property type="entry name" value="DNA REPAIR PROTEIN RECN"/>
    <property type="match status" value="1"/>
</dbReference>
<dbReference type="EMBL" id="CP001631">
    <property type="protein sequence ID" value="ACU54069.1"/>
    <property type="molecule type" value="Genomic_DNA"/>
</dbReference>
<dbReference type="eggNOG" id="COG0497">
    <property type="taxonomic scope" value="Bacteria"/>
</dbReference>
<protein>
    <recommendedName>
        <fullName evidence="3 9">DNA repair protein RecN</fullName>
    </recommendedName>
    <alternativeName>
        <fullName evidence="8 9">Recombination protein N</fullName>
    </alternativeName>
</protein>
<evidence type="ECO:0000256" key="10">
    <source>
        <dbReference type="SAM" id="Coils"/>
    </source>
</evidence>
<keyword evidence="7 9" id="KW-0234">DNA repair</keyword>
<dbReference type="InterPro" id="IPR027417">
    <property type="entry name" value="P-loop_NTPase"/>
</dbReference>
<evidence type="ECO:0000256" key="3">
    <source>
        <dbReference type="ARBA" id="ARBA00021315"/>
    </source>
</evidence>
<comment type="function">
    <text evidence="1 9">May be involved in recombinational repair of damaged DNA.</text>
</comment>
<proteinExistence type="inferred from homology"/>
<dbReference type="GO" id="GO:0043590">
    <property type="term" value="C:bacterial nucleoid"/>
    <property type="evidence" value="ECO:0007669"/>
    <property type="project" value="TreeGrafter"/>
</dbReference>
<organism evidence="12 13">
    <name type="scientific">Acidimicrobium ferrooxidans (strain DSM 10331 / JCM 15462 / NBRC 103882 / ICP)</name>
    <dbReference type="NCBI Taxonomy" id="525909"/>
    <lineage>
        <taxon>Bacteria</taxon>
        <taxon>Bacillati</taxon>
        <taxon>Actinomycetota</taxon>
        <taxon>Acidimicrobiia</taxon>
        <taxon>Acidimicrobiales</taxon>
        <taxon>Acidimicrobiaceae</taxon>
        <taxon>Acidimicrobium</taxon>
    </lineage>
</organism>
<sequence>MLSLLEVRNLGVVEAASLELPGGLVALTGETGAGKTLIVGAIGLLLGERARSDLVGASDERARVRAIVDVDGHEAVVEREVTREGRSRARIDGELVAVGELASFVARAVQVVGQHQAVFVTQPDQQRAILDRIGGIDDRAWHRARERLADATAALRRARDDHDHAERERERLGFELAELESAELANPEEDNELTELVDRLGDADALRAELFSLHRDLVGTNSITDRLGQSARAVQRAFPALAERLESLLAEATDVAEEVRDQFERLESDPAALEAAQARLAQLSHLKRRYGPTLEAVIEAREERRRALALIEGSEALMEELEAERLEAERHLEQAASALRAERDAAAEVLRRHVTEALGALGLERARFEIRLEGAEGVPAFWFAASPDLEPTPLGRGASGGELSRIVLAMAELLGEGRESIVLDEIDTGLGGRAALGVAARLQRLATRRQVIVVTHTASIAAAATTHFVVHKELVDDRTRTRVEPVRDDARVREIARLLSGHPDADVALEHARALLQSASSESGPSAPADGGVML</sequence>
<dbReference type="Gene3D" id="3.40.50.300">
    <property type="entry name" value="P-loop containing nucleotide triphosphate hydrolases"/>
    <property type="match status" value="2"/>
</dbReference>
<dbReference type="PANTHER" id="PTHR11059">
    <property type="entry name" value="DNA REPAIR PROTEIN RECN"/>
    <property type="match status" value="1"/>
</dbReference>
<dbReference type="InterPro" id="IPR003593">
    <property type="entry name" value="AAA+_ATPase"/>
</dbReference>
<evidence type="ECO:0000256" key="1">
    <source>
        <dbReference type="ARBA" id="ARBA00003618"/>
    </source>
</evidence>
<evidence type="ECO:0000256" key="2">
    <source>
        <dbReference type="ARBA" id="ARBA00009441"/>
    </source>
</evidence>
<keyword evidence="4" id="KW-0547">Nucleotide-binding</keyword>
<dbReference type="Pfam" id="PF02463">
    <property type="entry name" value="SMC_N"/>
    <property type="match status" value="1"/>
</dbReference>
<dbReference type="STRING" id="525909.Afer_1136"/>
<dbReference type="GO" id="GO:0006281">
    <property type="term" value="P:DNA repair"/>
    <property type="evidence" value="ECO:0007669"/>
    <property type="project" value="UniProtKB-KW"/>
</dbReference>
<dbReference type="HOGENOM" id="CLU_018297_3_0_11"/>
<dbReference type="Proteomes" id="UP000000771">
    <property type="component" value="Chromosome"/>
</dbReference>
<evidence type="ECO:0000313" key="12">
    <source>
        <dbReference type="EMBL" id="ACU54069.1"/>
    </source>
</evidence>
<accession>C7LZB1</accession>
<keyword evidence="10" id="KW-0175">Coiled coil</keyword>
<gene>
    <name evidence="12" type="ordered locus">Afer_1136</name>
</gene>